<dbReference type="GO" id="GO:0019346">
    <property type="term" value="P:transsulfuration"/>
    <property type="evidence" value="ECO:0007669"/>
    <property type="project" value="InterPro"/>
</dbReference>
<reference evidence="4" key="1">
    <citation type="submission" date="2020-11" db="EMBL/GenBank/DDBJ databases">
        <title>Azospira inquinata sp. nov.</title>
        <authorList>
            <person name="Moe W.M."/>
            <person name="Mikes M.C."/>
        </authorList>
    </citation>
    <scope>NUCLEOTIDE SEQUENCE</scope>
    <source>
        <strain evidence="4">Azo-3</strain>
    </source>
</reference>
<dbReference type="CDD" id="cd00614">
    <property type="entry name" value="CGS_like"/>
    <property type="match status" value="1"/>
</dbReference>
<dbReference type="Proteomes" id="UP000683428">
    <property type="component" value="Chromosome"/>
</dbReference>
<evidence type="ECO:0000256" key="3">
    <source>
        <dbReference type="RuleBase" id="RU362118"/>
    </source>
</evidence>
<dbReference type="Pfam" id="PF01053">
    <property type="entry name" value="Cys_Met_Meta_PP"/>
    <property type="match status" value="1"/>
</dbReference>
<dbReference type="EMBL" id="CP064782">
    <property type="protein sequence ID" value="QWT47953.1"/>
    <property type="molecule type" value="Genomic_DNA"/>
</dbReference>
<dbReference type="AlphaFoldDB" id="A0A975SKE1"/>
<gene>
    <name evidence="4" type="ORF">Azoinq_08700</name>
</gene>
<dbReference type="GO" id="GO:0004124">
    <property type="term" value="F:cysteine synthase activity"/>
    <property type="evidence" value="ECO:0007669"/>
    <property type="project" value="TreeGrafter"/>
</dbReference>
<dbReference type="NCBIfam" id="TIGR01326">
    <property type="entry name" value="OAH_OAS_sulfhy"/>
    <property type="match status" value="1"/>
</dbReference>
<dbReference type="GO" id="GO:0006535">
    <property type="term" value="P:cysteine biosynthetic process from serine"/>
    <property type="evidence" value="ECO:0007669"/>
    <property type="project" value="TreeGrafter"/>
</dbReference>
<dbReference type="FunFam" id="3.40.640.10:FF:000046">
    <property type="entry name" value="Cystathionine gamma-lyase"/>
    <property type="match status" value="1"/>
</dbReference>
<dbReference type="InterPro" id="IPR006235">
    <property type="entry name" value="OAc-hSer/O-AcSer_sulfhydrylase"/>
</dbReference>
<evidence type="ECO:0000256" key="1">
    <source>
        <dbReference type="ARBA" id="ARBA00001933"/>
    </source>
</evidence>
<dbReference type="GO" id="GO:0071269">
    <property type="term" value="P:L-homocysteine biosynthetic process"/>
    <property type="evidence" value="ECO:0007669"/>
    <property type="project" value="TreeGrafter"/>
</dbReference>
<keyword evidence="5" id="KW-1185">Reference proteome</keyword>
<proteinExistence type="inferred from homology"/>
<dbReference type="PIRSF" id="PIRSF001434">
    <property type="entry name" value="CGS"/>
    <property type="match status" value="1"/>
</dbReference>
<evidence type="ECO:0000313" key="5">
    <source>
        <dbReference type="Proteomes" id="UP000683428"/>
    </source>
</evidence>
<keyword evidence="2 3" id="KW-0663">Pyridoxal phosphate</keyword>
<evidence type="ECO:0000256" key="2">
    <source>
        <dbReference type="ARBA" id="ARBA00022898"/>
    </source>
</evidence>
<protein>
    <submittedName>
        <fullName evidence="4">O-acetylhomoserine aminocarboxypropyltransferase/cysteine synthase</fullName>
    </submittedName>
</protein>
<name>A0A975SKE1_9RHOO</name>
<evidence type="ECO:0000313" key="4">
    <source>
        <dbReference type="EMBL" id="QWT47953.1"/>
    </source>
</evidence>
<dbReference type="InterPro" id="IPR000277">
    <property type="entry name" value="Cys/Met-Metab_PyrdxlP-dep_enz"/>
</dbReference>
<organism evidence="4 5">
    <name type="scientific">Azospira inquinata</name>
    <dbReference type="NCBI Taxonomy" id="2785627"/>
    <lineage>
        <taxon>Bacteria</taxon>
        <taxon>Pseudomonadati</taxon>
        <taxon>Pseudomonadota</taxon>
        <taxon>Betaproteobacteria</taxon>
        <taxon>Rhodocyclales</taxon>
        <taxon>Rhodocyclaceae</taxon>
        <taxon>Azospira</taxon>
    </lineage>
</organism>
<dbReference type="GO" id="GO:0005737">
    <property type="term" value="C:cytoplasm"/>
    <property type="evidence" value="ECO:0007669"/>
    <property type="project" value="TreeGrafter"/>
</dbReference>
<dbReference type="PANTHER" id="PTHR43797:SF3">
    <property type="entry name" value="O-ACETYLHOMOSERINE SULFHYDRYLASE"/>
    <property type="match status" value="1"/>
</dbReference>
<dbReference type="GO" id="GO:0003961">
    <property type="term" value="F:O-acetylhomoserine aminocarboxypropyltransferase activity"/>
    <property type="evidence" value="ECO:0007669"/>
    <property type="project" value="TreeGrafter"/>
</dbReference>
<dbReference type="GO" id="GO:0030170">
    <property type="term" value="F:pyridoxal phosphate binding"/>
    <property type="evidence" value="ECO:0007669"/>
    <property type="project" value="InterPro"/>
</dbReference>
<dbReference type="KEGG" id="aiq:Azoinq_08700"/>
<sequence>MDTAFSQGTLCVQGGYTPRVGEPRIPPIVQSTTYRYDDLEQLHRLMTLQEFGFKYSRTGNPTVSAFEQRVNLLEGGVAAVATASGQAANALVMTNLLHAGDHVVAAATLYGGSFSLLHNTLPKFGISTSFFNPEAPAEEIARLFRPNTRVLFGETIGNPGLNILDFDKLAGLSRRFDVPFVVDNTLASPVLCNPFRHGAHIVTHSASKYMDGHGTSIGGVVVEGGGYAWDKGKFPDFTEPDESYGGVRYAQDFPQSPFIIKARAHMLRDFGACLNPQNAFLFTVGLETLPLRLEAHSRNALALAEFLSAREEVSWVNYPGLSVPGRERLGRYFNQPWGGGVLTFGLRGDFAAINRFVKRLKLTTLAVHVGDARTYVLHPASTTHAQLDEAQLALAGISRDMIRVSLGIETTADILADFAQALSAKE</sequence>
<accession>A0A975SKE1</accession>
<dbReference type="RefSeq" id="WP_216129956.1">
    <property type="nucleotide sequence ID" value="NZ_CP064782.1"/>
</dbReference>
<comment type="cofactor">
    <cofactor evidence="1 3">
        <name>pyridoxal 5'-phosphate</name>
        <dbReference type="ChEBI" id="CHEBI:597326"/>
    </cofactor>
</comment>
<dbReference type="PANTHER" id="PTHR43797">
    <property type="entry name" value="HOMOCYSTEINE/CYSTEINE SYNTHASE"/>
    <property type="match status" value="1"/>
</dbReference>
<comment type="similarity">
    <text evidence="3">Belongs to the trans-sulfuration enzymes family.</text>
</comment>